<dbReference type="InterPro" id="IPR000618">
    <property type="entry name" value="Insect_cuticle"/>
</dbReference>
<dbReference type="AlphaFoldDB" id="A0A6A4W048"/>
<dbReference type="Pfam" id="PF00379">
    <property type="entry name" value="Chitin_bind_4"/>
    <property type="match status" value="1"/>
</dbReference>
<dbReference type="EMBL" id="VIIS01001250">
    <property type="protein sequence ID" value="KAF0300586.1"/>
    <property type="molecule type" value="Genomic_DNA"/>
</dbReference>
<comment type="caution">
    <text evidence="2">The sequence shown here is derived from an EMBL/GenBank/DDBJ whole genome shotgun (WGS) entry which is preliminary data.</text>
</comment>
<evidence type="ECO:0000313" key="3">
    <source>
        <dbReference type="Proteomes" id="UP000440578"/>
    </source>
</evidence>
<dbReference type="PROSITE" id="PS51155">
    <property type="entry name" value="CHIT_BIND_RR_2"/>
    <property type="match status" value="1"/>
</dbReference>
<keyword evidence="1" id="KW-0193">Cuticle</keyword>
<dbReference type="Proteomes" id="UP000440578">
    <property type="component" value="Unassembled WGS sequence"/>
</dbReference>
<protein>
    <submittedName>
        <fullName evidence="2">Pupal cuticle protein</fullName>
    </submittedName>
</protein>
<dbReference type="GO" id="GO:0042302">
    <property type="term" value="F:structural constituent of cuticle"/>
    <property type="evidence" value="ECO:0007669"/>
    <property type="project" value="UniProtKB-UniRule"/>
</dbReference>
<gene>
    <name evidence="2" type="primary">Pcp_14</name>
    <name evidence="2" type="ORF">FJT64_026914</name>
</gene>
<evidence type="ECO:0000256" key="1">
    <source>
        <dbReference type="PROSITE-ProRule" id="PRU00497"/>
    </source>
</evidence>
<name>A0A6A4W048_AMPAM</name>
<sequence>MLISRHSQVSRAEFLGARHLAKTPGQAKRMGPSPSLNHTVLLCLVVMATAQSERDAEILRNDFQIDPEEGTYQADMETSNNIRMRSSGISYKGDQPETGSVYVEGESSWITPEGKTVLLKYTSDEGGYVPVVSIS</sequence>
<accession>A0A6A4W048</accession>
<organism evidence="2 3">
    <name type="scientific">Amphibalanus amphitrite</name>
    <name type="common">Striped barnacle</name>
    <name type="synonym">Balanus amphitrite</name>
    <dbReference type="NCBI Taxonomy" id="1232801"/>
    <lineage>
        <taxon>Eukaryota</taxon>
        <taxon>Metazoa</taxon>
        <taxon>Ecdysozoa</taxon>
        <taxon>Arthropoda</taxon>
        <taxon>Crustacea</taxon>
        <taxon>Multicrustacea</taxon>
        <taxon>Cirripedia</taxon>
        <taxon>Thoracica</taxon>
        <taxon>Thoracicalcarea</taxon>
        <taxon>Balanomorpha</taxon>
        <taxon>Balanoidea</taxon>
        <taxon>Balanidae</taxon>
        <taxon>Amphibalaninae</taxon>
        <taxon>Amphibalanus</taxon>
    </lineage>
</organism>
<reference evidence="2 3" key="1">
    <citation type="submission" date="2019-07" db="EMBL/GenBank/DDBJ databases">
        <title>Draft genome assembly of a fouling barnacle, Amphibalanus amphitrite (Darwin, 1854): The first reference genome for Thecostraca.</title>
        <authorList>
            <person name="Kim W."/>
        </authorList>
    </citation>
    <scope>NUCLEOTIDE SEQUENCE [LARGE SCALE GENOMIC DNA]</scope>
    <source>
        <strain evidence="2">SNU_AA5</strain>
        <tissue evidence="2">Soma without cirri and trophi</tissue>
    </source>
</reference>
<keyword evidence="3" id="KW-1185">Reference proteome</keyword>
<evidence type="ECO:0000313" key="2">
    <source>
        <dbReference type="EMBL" id="KAF0300586.1"/>
    </source>
</evidence>
<dbReference type="OrthoDB" id="6378023at2759"/>
<proteinExistence type="predicted"/>